<sequence length="326" mass="35174">MSSLARPWLLDASAKPASPGTAISSATPSTSKLGLVTCDPTNDHILPFFHAPTFTWTYLVLDSSRTRAVVIDPALDYDAASGHISSASLQPLVGLIRDRGYQVTHILETHVHADHLTGARRLKTLLAQQQAAPPVIGIGAGVTKVQRQFATRYGLDDAALADSFDLLLESDATLAFGQSTCRVMHLPGHTPDHVGYMIDDCLFAGDSIFMPDVGTARADFPGGSATQLAQSLTTLLELPDDTKVFVGHDYPPPQTGRPEMTCSTVAEQRQRNIHSPHLDGFVELRTHRDAGLAAPRLLHPSLQFNLVGGRLLRNHFVIPVQADWAA</sequence>
<dbReference type="SUPFAM" id="SSF56281">
    <property type="entry name" value="Metallo-hydrolase/oxidoreductase"/>
    <property type="match status" value="1"/>
</dbReference>
<dbReference type="OrthoDB" id="449487at2759"/>
<dbReference type="GO" id="GO:0046872">
    <property type="term" value="F:metal ion binding"/>
    <property type="evidence" value="ECO:0007669"/>
    <property type="project" value="UniProtKB-KW"/>
</dbReference>
<dbReference type="Pfam" id="PF00753">
    <property type="entry name" value="Lactamase_B"/>
    <property type="match status" value="1"/>
</dbReference>
<dbReference type="EMBL" id="OOIP01000032">
    <property type="protein sequence ID" value="SPO41813.1"/>
    <property type="molecule type" value="Genomic_DNA"/>
</dbReference>
<keyword evidence="1" id="KW-0479">Metal-binding</keyword>
<dbReference type="PANTHER" id="PTHR43084">
    <property type="entry name" value="PERSULFIDE DIOXYGENASE ETHE1"/>
    <property type="match status" value="1"/>
</dbReference>
<organism evidence="3 4">
    <name type="scientific">Pseudozyma flocculosa</name>
    <dbReference type="NCBI Taxonomy" id="84751"/>
    <lineage>
        <taxon>Eukaryota</taxon>
        <taxon>Fungi</taxon>
        <taxon>Dikarya</taxon>
        <taxon>Basidiomycota</taxon>
        <taxon>Ustilaginomycotina</taxon>
        <taxon>Ustilaginomycetes</taxon>
        <taxon>Ustilaginales</taxon>
        <taxon>Ustilaginaceae</taxon>
        <taxon>Pseudozyma</taxon>
    </lineage>
</organism>
<dbReference type="InterPro" id="IPR051682">
    <property type="entry name" value="Mito_Persulfide_Diox"/>
</dbReference>
<reference evidence="3 4" key="1">
    <citation type="submission" date="2018-03" db="EMBL/GenBank/DDBJ databases">
        <authorList>
            <person name="Guldener U."/>
        </authorList>
    </citation>
    <scope>NUCLEOTIDE SEQUENCE [LARGE SCALE GENOMIC DNA]</scope>
    <source>
        <strain evidence="3 4">DAOM196992</strain>
    </source>
</reference>
<proteinExistence type="predicted"/>
<evidence type="ECO:0000256" key="1">
    <source>
        <dbReference type="ARBA" id="ARBA00022723"/>
    </source>
</evidence>
<evidence type="ECO:0000313" key="4">
    <source>
        <dbReference type="Proteomes" id="UP000323386"/>
    </source>
</evidence>
<keyword evidence="4" id="KW-1185">Reference proteome</keyword>
<dbReference type="GO" id="GO:0070813">
    <property type="term" value="P:hydrogen sulfide metabolic process"/>
    <property type="evidence" value="ECO:0007669"/>
    <property type="project" value="TreeGrafter"/>
</dbReference>
<evidence type="ECO:0000313" key="3">
    <source>
        <dbReference type="EMBL" id="SPO41813.1"/>
    </source>
</evidence>
<evidence type="ECO:0000259" key="2">
    <source>
        <dbReference type="SMART" id="SM00849"/>
    </source>
</evidence>
<feature type="domain" description="Metallo-beta-lactamase" evidence="2">
    <location>
        <begin position="54"/>
        <end position="248"/>
    </location>
</feature>
<dbReference type="GO" id="GO:0050313">
    <property type="term" value="F:sulfur dioxygenase activity"/>
    <property type="evidence" value="ECO:0007669"/>
    <property type="project" value="InterPro"/>
</dbReference>
<accession>A0A5C3FBJ1</accession>
<dbReference type="PANTHER" id="PTHR43084:SF1">
    <property type="entry name" value="PERSULFIDE DIOXYGENASE ETHE1, MITOCHONDRIAL"/>
    <property type="match status" value="1"/>
</dbReference>
<dbReference type="InterPro" id="IPR001279">
    <property type="entry name" value="Metallo-B-lactamas"/>
</dbReference>
<dbReference type="Proteomes" id="UP000323386">
    <property type="component" value="Unassembled WGS sequence"/>
</dbReference>
<name>A0A5C3FBJ1_9BASI</name>
<dbReference type="InterPro" id="IPR036866">
    <property type="entry name" value="RibonucZ/Hydroxyglut_hydro"/>
</dbReference>
<dbReference type="Gene3D" id="3.60.15.10">
    <property type="entry name" value="Ribonuclease Z/Hydroxyacylglutathione hydrolase-like"/>
    <property type="match status" value="1"/>
</dbReference>
<dbReference type="CDD" id="cd07724">
    <property type="entry name" value="POD-like_MBL-fold"/>
    <property type="match status" value="1"/>
</dbReference>
<dbReference type="SMART" id="SM00849">
    <property type="entry name" value="Lactamase_B"/>
    <property type="match status" value="1"/>
</dbReference>
<dbReference type="InterPro" id="IPR044528">
    <property type="entry name" value="POD-like_MBL-fold"/>
</dbReference>
<dbReference type="AlphaFoldDB" id="A0A5C3FBJ1"/>
<protein>
    <submittedName>
        <fullName evidence="3">Related to metallo-beta-lactamase domain protein</fullName>
    </submittedName>
</protein>
<gene>
    <name evidence="3" type="ORF">PSFLO_07295</name>
</gene>
<dbReference type="GO" id="GO:0006749">
    <property type="term" value="P:glutathione metabolic process"/>
    <property type="evidence" value="ECO:0007669"/>
    <property type="project" value="InterPro"/>
</dbReference>